<organism evidence="3">
    <name type="scientific">Henneguya salminicola</name>
    <name type="common">Myxosporean</name>
    <dbReference type="NCBI Taxonomy" id="69463"/>
    <lineage>
        <taxon>Eukaryota</taxon>
        <taxon>Metazoa</taxon>
        <taxon>Cnidaria</taxon>
        <taxon>Myxozoa</taxon>
        <taxon>Myxosporea</taxon>
        <taxon>Bivalvulida</taxon>
        <taxon>Platysporina</taxon>
        <taxon>Myxobolidae</taxon>
        <taxon>Henneguya</taxon>
    </lineage>
</organism>
<feature type="disulfide bond" evidence="1">
    <location>
        <begin position="112"/>
        <end position="121"/>
    </location>
</feature>
<feature type="domain" description="EGF-like" evidence="2">
    <location>
        <begin position="1"/>
        <end position="14"/>
    </location>
</feature>
<keyword evidence="1" id="KW-1015">Disulfide bond</keyword>
<dbReference type="PROSITE" id="PS01186">
    <property type="entry name" value="EGF_2"/>
    <property type="match status" value="1"/>
</dbReference>
<evidence type="ECO:0000259" key="2">
    <source>
        <dbReference type="PROSITE" id="PS50026"/>
    </source>
</evidence>
<dbReference type="Gene3D" id="2.10.25.10">
    <property type="entry name" value="Laminin"/>
    <property type="match status" value="2"/>
</dbReference>
<feature type="disulfide bond" evidence="1">
    <location>
        <begin position="4"/>
        <end position="13"/>
    </location>
</feature>
<dbReference type="PROSITE" id="PS50026">
    <property type="entry name" value="EGF_3"/>
    <property type="match status" value="2"/>
</dbReference>
<dbReference type="EMBL" id="GHBP01001894">
    <property type="protein sequence ID" value="NDJ92918.1"/>
    <property type="molecule type" value="Transcribed_RNA"/>
</dbReference>
<proteinExistence type="predicted"/>
<dbReference type="SUPFAM" id="SSF57196">
    <property type="entry name" value="EGF/Laminin"/>
    <property type="match status" value="1"/>
</dbReference>
<dbReference type="PROSITE" id="PS00022">
    <property type="entry name" value="EGF_1"/>
    <property type="match status" value="2"/>
</dbReference>
<name>A0A6G3MFU6_HENSL</name>
<sequence>MCTCFPGYIGEYCQDWTCDYKCFGKGYCVGPNKCACLHPFTGNDCDGIFCNETDNNLCGEKGVCYKESDNIKCKCYNSKLSGDSCEVPICVSKCIHGICIFDLEKNDTRCICFQRYKGNNCGSIYIIKFIRSNGRKN</sequence>
<dbReference type="InterPro" id="IPR000742">
    <property type="entry name" value="EGF"/>
</dbReference>
<dbReference type="AlphaFoldDB" id="A0A6G3MFU6"/>
<protein>
    <submittedName>
        <fullName evidence="3">Tenascin-X (Trinotate prediction)</fullName>
    </submittedName>
</protein>
<accession>A0A6G3MFU6</accession>
<keyword evidence="1" id="KW-0245">EGF-like domain</keyword>
<feature type="domain" description="EGF-like" evidence="2">
    <location>
        <begin position="86"/>
        <end position="122"/>
    </location>
</feature>
<reference evidence="3" key="1">
    <citation type="submission" date="2018-11" db="EMBL/GenBank/DDBJ databases">
        <title>Henneguya salminicola genome and transcriptome.</title>
        <authorList>
            <person name="Yahalomi D."/>
            <person name="Atkinson S.D."/>
            <person name="Neuhof M."/>
            <person name="Chang E.S."/>
            <person name="Philippe H."/>
            <person name="Cartwright P."/>
            <person name="Bartholomew J.L."/>
            <person name="Huchon D."/>
        </authorList>
    </citation>
    <scope>NUCLEOTIDE SEQUENCE</scope>
    <source>
        <strain evidence="3">Hz1</strain>
        <tissue evidence="3">Whole</tissue>
    </source>
</reference>
<evidence type="ECO:0000256" key="1">
    <source>
        <dbReference type="PROSITE-ProRule" id="PRU00076"/>
    </source>
</evidence>
<evidence type="ECO:0000313" key="3">
    <source>
        <dbReference type="EMBL" id="NDJ92918.1"/>
    </source>
</evidence>
<comment type="caution">
    <text evidence="1">Lacks conserved residue(s) required for the propagation of feature annotation.</text>
</comment>